<sequence>MAEALWSGNRDRRTGKKRYAEATDRLNDWRERMVGRGIGAEPIQPLWCRRNPGMCDLVHGLPAIRS</sequence>
<dbReference type="Gene3D" id="3.20.20.80">
    <property type="entry name" value="Glycosidases"/>
    <property type="match status" value="1"/>
</dbReference>
<dbReference type="Gramene" id="ONK75286">
    <property type="protein sequence ID" value="ONK75286"/>
    <property type="gene ID" value="A4U43_C03F15280"/>
</dbReference>
<keyword evidence="3" id="KW-1185">Reference proteome</keyword>
<dbReference type="Proteomes" id="UP000243459">
    <property type="component" value="Chromosome 3"/>
</dbReference>
<protein>
    <submittedName>
        <fullName evidence="2">Uncharacterized protein</fullName>
    </submittedName>
</protein>
<evidence type="ECO:0000313" key="2">
    <source>
        <dbReference type="EMBL" id="ONK75286.1"/>
    </source>
</evidence>
<name>A0A5P1FA76_ASPOF</name>
<evidence type="ECO:0000256" key="1">
    <source>
        <dbReference type="SAM" id="MobiDB-lite"/>
    </source>
</evidence>
<proteinExistence type="predicted"/>
<organism evidence="2 3">
    <name type="scientific">Asparagus officinalis</name>
    <name type="common">Garden asparagus</name>
    <dbReference type="NCBI Taxonomy" id="4686"/>
    <lineage>
        <taxon>Eukaryota</taxon>
        <taxon>Viridiplantae</taxon>
        <taxon>Streptophyta</taxon>
        <taxon>Embryophyta</taxon>
        <taxon>Tracheophyta</taxon>
        <taxon>Spermatophyta</taxon>
        <taxon>Magnoliopsida</taxon>
        <taxon>Liliopsida</taxon>
        <taxon>Asparagales</taxon>
        <taxon>Asparagaceae</taxon>
        <taxon>Asparagoideae</taxon>
        <taxon>Asparagus</taxon>
    </lineage>
</organism>
<evidence type="ECO:0000313" key="3">
    <source>
        <dbReference type="Proteomes" id="UP000243459"/>
    </source>
</evidence>
<reference evidence="3" key="1">
    <citation type="journal article" date="2017" name="Nat. Commun.">
        <title>The asparagus genome sheds light on the origin and evolution of a young Y chromosome.</title>
        <authorList>
            <person name="Harkess A."/>
            <person name="Zhou J."/>
            <person name="Xu C."/>
            <person name="Bowers J.E."/>
            <person name="Van der Hulst R."/>
            <person name="Ayyampalayam S."/>
            <person name="Mercati F."/>
            <person name="Riccardi P."/>
            <person name="McKain M.R."/>
            <person name="Kakrana A."/>
            <person name="Tang H."/>
            <person name="Ray J."/>
            <person name="Groenendijk J."/>
            <person name="Arikit S."/>
            <person name="Mathioni S.M."/>
            <person name="Nakano M."/>
            <person name="Shan H."/>
            <person name="Telgmann-Rauber A."/>
            <person name="Kanno A."/>
            <person name="Yue Z."/>
            <person name="Chen H."/>
            <person name="Li W."/>
            <person name="Chen Y."/>
            <person name="Xu X."/>
            <person name="Zhang Y."/>
            <person name="Luo S."/>
            <person name="Chen H."/>
            <person name="Gao J."/>
            <person name="Mao Z."/>
            <person name="Pires J.C."/>
            <person name="Luo M."/>
            <person name="Kudrna D."/>
            <person name="Wing R.A."/>
            <person name="Meyers B.C."/>
            <person name="Yi K."/>
            <person name="Kong H."/>
            <person name="Lavrijsen P."/>
            <person name="Sunseri F."/>
            <person name="Falavigna A."/>
            <person name="Ye Y."/>
            <person name="Leebens-Mack J.H."/>
            <person name="Chen G."/>
        </authorList>
    </citation>
    <scope>NUCLEOTIDE SEQUENCE [LARGE SCALE GENOMIC DNA]</scope>
    <source>
        <strain evidence="3">cv. DH0086</strain>
    </source>
</reference>
<accession>A0A5P1FA76</accession>
<dbReference type="AlphaFoldDB" id="A0A5P1FA76"/>
<feature type="region of interest" description="Disordered" evidence="1">
    <location>
        <begin position="1"/>
        <end position="21"/>
    </location>
</feature>
<gene>
    <name evidence="2" type="ORF">A4U43_C03F15280</name>
</gene>
<dbReference type="EMBL" id="CM007383">
    <property type="protein sequence ID" value="ONK75286.1"/>
    <property type="molecule type" value="Genomic_DNA"/>
</dbReference>